<name>A0ABV0NQQ3_9TELE</name>
<evidence type="ECO:0000313" key="2">
    <source>
        <dbReference type="Proteomes" id="UP001476798"/>
    </source>
</evidence>
<evidence type="ECO:0000313" key="1">
    <source>
        <dbReference type="EMBL" id="MEQ2173719.1"/>
    </source>
</evidence>
<keyword evidence="2" id="KW-1185">Reference proteome</keyword>
<proteinExistence type="predicted"/>
<accession>A0ABV0NQQ3</accession>
<comment type="caution">
    <text evidence="1">The sequence shown here is derived from an EMBL/GenBank/DDBJ whole genome shotgun (WGS) entry which is preliminary data.</text>
</comment>
<organism evidence="1 2">
    <name type="scientific">Goodea atripinnis</name>
    <dbReference type="NCBI Taxonomy" id="208336"/>
    <lineage>
        <taxon>Eukaryota</taxon>
        <taxon>Metazoa</taxon>
        <taxon>Chordata</taxon>
        <taxon>Craniata</taxon>
        <taxon>Vertebrata</taxon>
        <taxon>Euteleostomi</taxon>
        <taxon>Actinopterygii</taxon>
        <taxon>Neopterygii</taxon>
        <taxon>Teleostei</taxon>
        <taxon>Neoteleostei</taxon>
        <taxon>Acanthomorphata</taxon>
        <taxon>Ovalentaria</taxon>
        <taxon>Atherinomorphae</taxon>
        <taxon>Cyprinodontiformes</taxon>
        <taxon>Goodeidae</taxon>
        <taxon>Goodea</taxon>
    </lineage>
</organism>
<reference evidence="1 2" key="1">
    <citation type="submission" date="2021-06" db="EMBL/GenBank/DDBJ databases">
        <authorList>
            <person name="Palmer J.M."/>
        </authorList>
    </citation>
    <scope>NUCLEOTIDE SEQUENCE [LARGE SCALE GENOMIC DNA]</scope>
    <source>
        <strain evidence="1 2">GA_2019</strain>
        <tissue evidence="1">Muscle</tissue>
    </source>
</reference>
<dbReference type="EMBL" id="JAHRIO010049981">
    <property type="protein sequence ID" value="MEQ2173719.1"/>
    <property type="molecule type" value="Genomic_DNA"/>
</dbReference>
<protein>
    <submittedName>
        <fullName evidence="1">Uncharacterized protein</fullName>
    </submittedName>
</protein>
<gene>
    <name evidence="1" type="ORF">GOODEAATRI_000193</name>
</gene>
<sequence length="182" mass="20380">MFLRIRPNTPPPCLLLQLFSPSPNPPFLICLTANWSSAPERWTGEGALPFINKPPSAELLFPHQELPCDSLTAAEESGAPSLCSGQAMEAVMRGSNHVCPCRYGEVGAPQHLFPTFHTPIPIDIRHHEGRYHYEPHALHTMHSSCFQHECCSLGSIRQGLKRSDALRSLEFGCRDPNMWERI</sequence>
<dbReference type="Proteomes" id="UP001476798">
    <property type="component" value="Unassembled WGS sequence"/>
</dbReference>